<dbReference type="EMBL" id="KQ435783">
    <property type="protein sequence ID" value="KOX74701.1"/>
    <property type="molecule type" value="Genomic_DNA"/>
</dbReference>
<protein>
    <submittedName>
        <fullName evidence="1">Uncharacterized protein</fullName>
    </submittedName>
</protein>
<organism evidence="1 2">
    <name type="scientific">Melipona quadrifasciata</name>
    <dbReference type="NCBI Taxonomy" id="166423"/>
    <lineage>
        <taxon>Eukaryota</taxon>
        <taxon>Metazoa</taxon>
        <taxon>Ecdysozoa</taxon>
        <taxon>Arthropoda</taxon>
        <taxon>Hexapoda</taxon>
        <taxon>Insecta</taxon>
        <taxon>Pterygota</taxon>
        <taxon>Neoptera</taxon>
        <taxon>Endopterygota</taxon>
        <taxon>Hymenoptera</taxon>
        <taxon>Apocrita</taxon>
        <taxon>Aculeata</taxon>
        <taxon>Apoidea</taxon>
        <taxon>Anthophila</taxon>
        <taxon>Apidae</taxon>
        <taxon>Melipona</taxon>
    </lineage>
</organism>
<reference evidence="1 2" key="1">
    <citation type="submission" date="2015-07" db="EMBL/GenBank/DDBJ databases">
        <title>The genome of Melipona quadrifasciata.</title>
        <authorList>
            <person name="Pan H."/>
            <person name="Kapheim K."/>
        </authorList>
    </citation>
    <scope>NUCLEOTIDE SEQUENCE [LARGE SCALE GENOMIC DNA]</scope>
    <source>
        <strain evidence="1">0111107301</strain>
        <tissue evidence="1">Whole body</tissue>
    </source>
</reference>
<name>A0A0N0U5L3_9HYME</name>
<proteinExistence type="predicted"/>
<evidence type="ECO:0000313" key="2">
    <source>
        <dbReference type="Proteomes" id="UP000053105"/>
    </source>
</evidence>
<sequence>MNRDHMTLQARLLSETVAAVETGKLAFSSAFPIYVPPQVTEHRVSSAALLTGEPRPCC</sequence>
<dbReference type="Proteomes" id="UP000053105">
    <property type="component" value="Unassembled WGS sequence"/>
</dbReference>
<gene>
    <name evidence="1" type="ORF">WN51_13136</name>
</gene>
<dbReference type="AlphaFoldDB" id="A0A0N0U5L3"/>
<accession>A0A0N0U5L3</accession>
<evidence type="ECO:0000313" key="1">
    <source>
        <dbReference type="EMBL" id="KOX74701.1"/>
    </source>
</evidence>
<keyword evidence="2" id="KW-1185">Reference proteome</keyword>